<evidence type="ECO:0000313" key="2">
    <source>
        <dbReference type="Proteomes" id="UP000623678"/>
    </source>
</evidence>
<organism evidence="1 2">
    <name type="scientific">Youxingia wuxianensis</name>
    <dbReference type="NCBI Taxonomy" id="2763678"/>
    <lineage>
        <taxon>Bacteria</taxon>
        <taxon>Bacillati</taxon>
        <taxon>Bacillota</taxon>
        <taxon>Clostridia</taxon>
        <taxon>Eubacteriales</taxon>
        <taxon>Oscillospiraceae</taxon>
        <taxon>Youxingia</taxon>
    </lineage>
</organism>
<gene>
    <name evidence="1" type="ORF">H8705_06980</name>
</gene>
<sequence>MKLSLNGYNAKYATFKLAANSAAAEGNMVKVTGSYTVDKAGDGNVFAGLLIHKTGSAALVQTGGYMNVPYTGTAPAYGYNIIACNATGGIKTNSTGIGVTVVDIDTDNSTVGIIL</sequence>
<name>A0A926ES36_9FIRM</name>
<dbReference type="Proteomes" id="UP000623678">
    <property type="component" value="Unassembled WGS sequence"/>
</dbReference>
<dbReference type="EMBL" id="JACRTD010000004">
    <property type="protein sequence ID" value="MBC8585324.1"/>
    <property type="molecule type" value="Genomic_DNA"/>
</dbReference>
<keyword evidence="2" id="KW-1185">Reference proteome</keyword>
<accession>A0A926ES36</accession>
<proteinExistence type="predicted"/>
<comment type="caution">
    <text evidence="1">The sequence shown here is derived from an EMBL/GenBank/DDBJ whole genome shotgun (WGS) entry which is preliminary data.</text>
</comment>
<dbReference type="RefSeq" id="WP_262395108.1">
    <property type="nucleotide sequence ID" value="NZ_JACRTD010000004.1"/>
</dbReference>
<evidence type="ECO:0000313" key="1">
    <source>
        <dbReference type="EMBL" id="MBC8585324.1"/>
    </source>
</evidence>
<protein>
    <submittedName>
        <fullName evidence="1">Uncharacterized protein</fullName>
    </submittedName>
</protein>
<dbReference type="AlphaFoldDB" id="A0A926ES36"/>
<reference evidence="1" key="1">
    <citation type="submission" date="2020-08" db="EMBL/GenBank/DDBJ databases">
        <title>Genome public.</title>
        <authorList>
            <person name="Liu C."/>
            <person name="Sun Q."/>
        </authorList>
    </citation>
    <scope>NUCLEOTIDE SEQUENCE</scope>
    <source>
        <strain evidence="1">NSJ-64</strain>
    </source>
</reference>